<gene>
    <name evidence="3" type="ORF">H072_253</name>
</gene>
<feature type="signal peptide" evidence="1">
    <location>
        <begin position="1"/>
        <end position="23"/>
    </location>
</feature>
<reference evidence="4" key="2">
    <citation type="submission" date="2013-04" db="EMBL/GenBank/DDBJ databases">
        <title>Genomic mechanisms accounting for the adaptation to parasitism in nematode-trapping fungi.</title>
        <authorList>
            <person name="Ahren D.G."/>
        </authorList>
    </citation>
    <scope>NUCLEOTIDE SEQUENCE [LARGE SCALE GENOMIC DNA]</scope>
    <source>
        <strain evidence="4">CBS 200.50</strain>
    </source>
</reference>
<proteinExistence type="predicted"/>
<sequence length="238" mass="26557">MIASNTGSVTLFLGLTITAHINALAIERRGGGTRYHENDRVGYSNATAIKPTRAQNLQGFPNAVYSGGEGEFSEIHTRDQPGIFWLQSRDHIDRNNVTNTTSANKQPDQKPELFSLESVEDLTDSIKCNGPNEIALKFKTKEAMEYAISTWSNQTSKNSSQPEYFYLVADHEGCRPDVAKHPHKVISLDCNIPRLTAVFKTEDTTWDETSKKYEMTVFTYEHGPVNRTRTGGGAQQVI</sequence>
<dbReference type="Proteomes" id="UP000015100">
    <property type="component" value="Unassembled WGS sequence"/>
</dbReference>
<evidence type="ECO:0000259" key="2">
    <source>
        <dbReference type="Pfam" id="PF22974"/>
    </source>
</evidence>
<dbReference type="EMBL" id="AQGS01000003">
    <property type="protein sequence ID" value="EPS45800.1"/>
    <property type="molecule type" value="Genomic_DNA"/>
</dbReference>
<dbReference type="OrthoDB" id="160645at2759"/>
<comment type="caution">
    <text evidence="3">The sequence shown here is derived from an EMBL/GenBank/DDBJ whole genome shotgun (WGS) entry which is preliminary data.</text>
</comment>
<keyword evidence="1" id="KW-0732">Signal</keyword>
<feature type="domain" description="DUF7029" evidence="2">
    <location>
        <begin position="108"/>
        <end position="214"/>
    </location>
</feature>
<dbReference type="Pfam" id="PF22974">
    <property type="entry name" value="DUF7029"/>
    <property type="match status" value="1"/>
</dbReference>
<name>S8AS41_DACHA</name>
<evidence type="ECO:0000313" key="3">
    <source>
        <dbReference type="EMBL" id="EPS45800.1"/>
    </source>
</evidence>
<evidence type="ECO:0000256" key="1">
    <source>
        <dbReference type="SAM" id="SignalP"/>
    </source>
</evidence>
<organism evidence="3 4">
    <name type="scientific">Dactylellina haptotyla (strain CBS 200.50)</name>
    <name type="common">Nematode-trapping fungus</name>
    <name type="synonym">Monacrosporium haptotylum</name>
    <dbReference type="NCBI Taxonomy" id="1284197"/>
    <lineage>
        <taxon>Eukaryota</taxon>
        <taxon>Fungi</taxon>
        <taxon>Dikarya</taxon>
        <taxon>Ascomycota</taxon>
        <taxon>Pezizomycotina</taxon>
        <taxon>Orbiliomycetes</taxon>
        <taxon>Orbiliales</taxon>
        <taxon>Orbiliaceae</taxon>
        <taxon>Dactylellina</taxon>
    </lineage>
</organism>
<protein>
    <recommendedName>
        <fullName evidence="2">DUF7029 domain-containing protein</fullName>
    </recommendedName>
</protein>
<dbReference type="HOGENOM" id="CLU_1165775_0_0_1"/>
<dbReference type="AlphaFoldDB" id="S8AS41"/>
<reference evidence="3 4" key="1">
    <citation type="journal article" date="2013" name="PLoS Genet.">
        <title>Genomic mechanisms accounting for the adaptation to parasitism in nematode-trapping fungi.</title>
        <authorList>
            <person name="Meerupati T."/>
            <person name="Andersson K.M."/>
            <person name="Friman E."/>
            <person name="Kumar D."/>
            <person name="Tunlid A."/>
            <person name="Ahren D."/>
        </authorList>
    </citation>
    <scope>NUCLEOTIDE SEQUENCE [LARGE SCALE GENOMIC DNA]</scope>
    <source>
        <strain evidence="3 4">CBS 200.50</strain>
    </source>
</reference>
<feature type="chain" id="PRO_5004560755" description="DUF7029 domain-containing protein" evidence="1">
    <location>
        <begin position="24"/>
        <end position="238"/>
    </location>
</feature>
<dbReference type="InterPro" id="IPR054293">
    <property type="entry name" value="DUF7029"/>
</dbReference>
<accession>S8AS41</accession>
<keyword evidence="4" id="KW-1185">Reference proteome</keyword>
<evidence type="ECO:0000313" key="4">
    <source>
        <dbReference type="Proteomes" id="UP000015100"/>
    </source>
</evidence>
<dbReference type="STRING" id="1284197.S8AS41"/>